<dbReference type="InterPro" id="IPR011009">
    <property type="entry name" value="Kinase-like_dom_sf"/>
</dbReference>
<gene>
    <name evidence="2" type="ORF">C1645_474545</name>
</gene>
<dbReference type="EMBL" id="QKYT01000593">
    <property type="protein sequence ID" value="RIA83180.1"/>
    <property type="molecule type" value="Genomic_DNA"/>
</dbReference>
<dbReference type="Pfam" id="PF07714">
    <property type="entry name" value="PK_Tyr_Ser-Thr"/>
    <property type="match status" value="1"/>
</dbReference>
<dbReference type="InterPro" id="IPR001245">
    <property type="entry name" value="Ser-Thr/Tyr_kinase_cat_dom"/>
</dbReference>
<sequence>MAFFTQKVWVEWIEQGLANGEYNYHDYKDLSDIEQVGSSKVYKALMKKDDIEIMVCMKYIGNKLSTREVQSELKLLRKLQFFNNEYISEFYGITKSEINDRNQLKYMVMIEYGDGGSLREYLQNNSENLHWSVSLKFARQLSKAIAFLHENNLIHKNLVSG</sequence>
<proteinExistence type="predicted"/>
<dbReference type="GO" id="GO:0005524">
    <property type="term" value="F:ATP binding"/>
    <property type="evidence" value="ECO:0007669"/>
    <property type="project" value="InterPro"/>
</dbReference>
<name>A0A397SA35_9GLOM</name>
<protein>
    <submittedName>
        <fullName evidence="2">Kinase-like domain-containing protein</fullName>
    </submittedName>
</protein>
<dbReference type="Proteomes" id="UP000265703">
    <property type="component" value="Unassembled WGS sequence"/>
</dbReference>
<dbReference type="InterPro" id="IPR000719">
    <property type="entry name" value="Prot_kinase_dom"/>
</dbReference>
<dbReference type="GO" id="GO:0010506">
    <property type="term" value="P:regulation of autophagy"/>
    <property type="evidence" value="ECO:0007669"/>
    <property type="project" value="InterPro"/>
</dbReference>
<keyword evidence="2" id="KW-0808">Transferase</keyword>
<dbReference type="Gene3D" id="1.10.510.10">
    <property type="entry name" value="Transferase(Phosphotransferase) domain 1"/>
    <property type="match status" value="1"/>
</dbReference>
<dbReference type="PROSITE" id="PS50011">
    <property type="entry name" value="PROTEIN_KINASE_DOM"/>
    <property type="match status" value="1"/>
</dbReference>
<dbReference type="GO" id="GO:0005737">
    <property type="term" value="C:cytoplasm"/>
    <property type="evidence" value="ECO:0007669"/>
    <property type="project" value="TreeGrafter"/>
</dbReference>
<keyword evidence="3" id="KW-1185">Reference proteome</keyword>
<evidence type="ECO:0000259" key="1">
    <source>
        <dbReference type="PROSITE" id="PS50011"/>
    </source>
</evidence>
<keyword evidence="2" id="KW-0418">Kinase</keyword>
<feature type="domain" description="Protein kinase" evidence="1">
    <location>
        <begin position="27"/>
        <end position="161"/>
    </location>
</feature>
<reference evidence="2 3" key="1">
    <citation type="submission" date="2018-06" db="EMBL/GenBank/DDBJ databases">
        <title>Comparative genomics reveals the genomic features of Rhizophagus irregularis, R. cerebriforme, R. diaphanum and Gigaspora rosea, and their symbiotic lifestyle signature.</title>
        <authorList>
            <person name="Morin E."/>
            <person name="San Clemente H."/>
            <person name="Chen E.C.H."/>
            <person name="De La Providencia I."/>
            <person name="Hainaut M."/>
            <person name="Kuo A."/>
            <person name="Kohler A."/>
            <person name="Murat C."/>
            <person name="Tang N."/>
            <person name="Roy S."/>
            <person name="Loubradou J."/>
            <person name="Henrissat B."/>
            <person name="Grigoriev I.V."/>
            <person name="Corradi N."/>
            <person name="Roux C."/>
            <person name="Martin F.M."/>
        </authorList>
    </citation>
    <scope>NUCLEOTIDE SEQUENCE [LARGE SCALE GENOMIC DNA]</scope>
    <source>
        <strain evidence="2 3">DAOM 227022</strain>
    </source>
</reference>
<dbReference type="STRING" id="658196.A0A397SA35"/>
<dbReference type="PANTHER" id="PTHR24348">
    <property type="entry name" value="SERINE/THREONINE-PROTEIN KINASE UNC-51-RELATED"/>
    <property type="match status" value="1"/>
</dbReference>
<dbReference type="SUPFAM" id="SSF56112">
    <property type="entry name" value="Protein kinase-like (PK-like)"/>
    <property type="match status" value="1"/>
</dbReference>
<dbReference type="GO" id="GO:0004674">
    <property type="term" value="F:protein serine/threonine kinase activity"/>
    <property type="evidence" value="ECO:0007669"/>
    <property type="project" value="InterPro"/>
</dbReference>
<dbReference type="OrthoDB" id="1911848at2759"/>
<organism evidence="2 3">
    <name type="scientific">Glomus cerebriforme</name>
    <dbReference type="NCBI Taxonomy" id="658196"/>
    <lineage>
        <taxon>Eukaryota</taxon>
        <taxon>Fungi</taxon>
        <taxon>Fungi incertae sedis</taxon>
        <taxon>Mucoromycota</taxon>
        <taxon>Glomeromycotina</taxon>
        <taxon>Glomeromycetes</taxon>
        <taxon>Glomerales</taxon>
        <taxon>Glomeraceae</taxon>
        <taxon>Glomus</taxon>
    </lineage>
</organism>
<evidence type="ECO:0000313" key="3">
    <source>
        <dbReference type="Proteomes" id="UP000265703"/>
    </source>
</evidence>
<evidence type="ECO:0000313" key="2">
    <source>
        <dbReference type="EMBL" id="RIA83180.1"/>
    </source>
</evidence>
<comment type="caution">
    <text evidence="2">The sequence shown here is derived from an EMBL/GenBank/DDBJ whole genome shotgun (WGS) entry which is preliminary data.</text>
</comment>
<dbReference type="AlphaFoldDB" id="A0A397SA35"/>
<dbReference type="InterPro" id="IPR045269">
    <property type="entry name" value="Atg1-like"/>
</dbReference>
<accession>A0A397SA35</accession>